<keyword evidence="1" id="KW-1003">Cell membrane</keyword>
<evidence type="ECO:0000256" key="5">
    <source>
        <dbReference type="ARBA" id="ARBA00023288"/>
    </source>
</evidence>
<sequence length="240" mass="27325">MLFNKKIPLLGFFVLSTSVLASNSYVPVLYNLSLLYGFTPISGPVKELSVSIENEKGQTIYELEATLSQSGCLNTLQFNDKRKRSELILRRDGRTLKGIKDWSIITMSLDEKCNIVSKTESGGLEEYHTAKNGLLMSTRFMGNKVSEYLYDERGNVNMTKFYSSRGVTASNIVMYSDPEHKPLDYTLINSSRYSENYATNSVCQYDERGTPRECDLTITWEDKPGKKPLRLKVYTQATFY</sequence>
<evidence type="ECO:0000313" key="7">
    <source>
        <dbReference type="Proteomes" id="UP001199659"/>
    </source>
</evidence>
<accession>A0ABY3S1T0</accession>
<reference evidence="6 7" key="1">
    <citation type="journal article" date="2022" name="Int. J. Syst. Evol. Microbiol.">
        <title>Pseudocitrobacter corydidari sp. nov., isolated from the Asian emerald cockroach Corydidarum magnifica.</title>
        <authorList>
            <person name="Guzman J."/>
            <person name="Poehlein A."/>
            <person name="Glaeser S.P."/>
            <person name="Schwengers O."/>
            <person name="Blom J."/>
            <person name="Hollensteiner J."/>
            <person name="Kampfer P."/>
            <person name="Vilcinskas A."/>
        </authorList>
    </citation>
    <scope>NUCLEOTIDE SEQUENCE [LARGE SCALE GENOMIC DNA]</scope>
    <source>
        <strain evidence="6">G163CM</strain>
    </source>
</reference>
<name>A0ABY3S1T0_9ENTR</name>
<evidence type="ECO:0000256" key="2">
    <source>
        <dbReference type="ARBA" id="ARBA00022729"/>
    </source>
</evidence>
<keyword evidence="7" id="KW-1185">Reference proteome</keyword>
<organism evidence="6 7">
    <name type="scientific">Pseudocitrobacter corydidari</name>
    <dbReference type="NCBI Taxonomy" id="2891570"/>
    <lineage>
        <taxon>Bacteria</taxon>
        <taxon>Pseudomonadati</taxon>
        <taxon>Pseudomonadota</taxon>
        <taxon>Gammaproteobacteria</taxon>
        <taxon>Enterobacterales</taxon>
        <taxon>Enterobacteriaceae</taxon>
        <taxon>Pseudocitrobacter</taxon>
    </lineage>
</organism>
<evidence type="ECO:0000256" key="4">
    <source>
        <dbReference type="ARBA" id="ARBA00023139"/>
    </source>
</evidence>
<protein>
    <recommendedName>
        <fullName evidence="8">YnfC family lipoprotein</fullName>
    </recommendedName>
</protein>
<proteinExistence type="predicted"/>
<dbReference type="InterPro" id="IPR010646">
    <property type="entry name" value="UPF0257"/>
</dbReference>
<evidence type="ECO:0000256" key="3">
    <source>
        <dbReference type="ARBA" id="ARBA00023136"/>
    </source>
</evidence>
<dbReference type="Pfam" id="PF06788">
    <property type="entry name" value="UPF0257"/>
    <property type="match status" value="1"/>
</dbReference>
<dbReference type="Proteomes" id="UP001199659">
    <property type="component" value="Chromosome"/>
</dbReference>
<evidence type="ECO:0000313" key="6">
    <source>
        <dbReference type="EMBL" id="UGS39982.1"/>
    </source>
</evidence>
<evidence type="ECO:0008006" key="8">
    <source>
        <dbReference type="Google" id="ProtNLM"/>
    </source>
</evidence>
<gene>
    <name evidence="6" type="ORF">G163CM_06720</name>
</gene>
<evidence type="ECO:0000256" key="1">
    <source>
        <dbReference type="ARBA" id="ARBA00022475"/>
    </source>
</evidence>
<keyword evidence="4" id="KW-0564">Palmitate</keyword>
<keyword evidence="3" id="KW-0472">Membrane</keyword>
<dbReference type="RefSeq" id="WP_231826928.1">
    <property type="nucleotide sequence ID" value="NZ_CP087880.1"/>
</dbReference>
<keyword evidence="2" id="KW-0732">Signal</keyword>
<keyword evidence="5" id="KW-0449">Lipoprotein</keyword>
<dbReference type="EMBL" id="CP087880">
    <property type="protein sequence ID" value="UGS39982.1"/>
    <property type="molecule type" value="Genomic_DNA"/>
</dbReference>